<feature type="chain" id="PRO_5037486719" evidence="1">
    <location>
        <begin position="19"/>
        <end position="326"/>
    </location>
</feature>
<dbReference type="EMBL" id="JACTAG010000002">
    <property type="protein sequence ID" value="MBD3664353.1"/>
    <property type="molecule type" value="Genomic_DNA"/>
</dbReference>
<dbReference type="PANTHER" id="PTHR40590">
    <property type="entry name" value="CYTOPLASMIC PROTEIN-RELATED"/>
    <property type="match status" value="1"/>
</dbReference>
<name>A0A927D3D9_9RHOB</name>
<dbReference type="RefSeq" id="WP_191075387.1">
    <property type="nucleotide sequence ID" value="NZ_JACTAG010000002.1"/>
</dbReference>
<evidence type="ECO:0000313" key="2">
    <source>
        <dbReference type="EMBL" id="MBD3664353.1"/>
    </source>
</evidence>
<gene>
    <name evidence="2" type="ORF">H9Q16_10500</name>
</gene>
<evidence type="ECO:0000256" key="1">
    <source>
        <dbReference type="SAM" id="SignalP"/>
    </source>
</evidence>
<keyword evidence="3" id="KW-1185">Reference proteome</keyword>
<dbReference type="AlphaFoldDB" id="A0A927D3D9"/>
<reference evidence="2" key="1">
    <citation type="submission" date="2020-08" db="EMBL/GenBank/DDBJ databases">
        <title>Sulfitobacter aestuariivivens sp. nov., isolated from a tidal flat.</title>
        <authorList>
            <person name="Park S."/>
            <person name="Yoon J.-H."/>
        </authorList>
    </citation>
    <scope>NUCLEOTIDE SEQUENCE</scope>
    <source>
        <strain evidence="2">TSTF-M16</strain>
    </source>
</reference>
<dbReference type="InterPro" id="IPR047111">
    <property type="entry name" value="YbaP-like"/>
</dbReference>
<dbReference type="PANTHER" id="PTHR40590:SF1">
    <property type="entry name" value="CYTOPLASMIC PROTEIN"/>
    <property type="match status" value="1"/>
</dbReference>
<protein>
    <submittedName>
        <fullName evidence="2">TraB/GumN family protein</fullName>
    </submittedName>
</protein>
<dbReference type="InterPro" id="IPR002816">
    <property type="entry name" value="TraB/PrgY/GumN_fam"/>
</dbReference>
<proteinExistence type="predicted"/>
<keyword evidence="1" id="KW-0732">Signal</keyword>
<evidence type="ECO:0000313" key="3">
    <source>
        <dbReference type="Proteomes" id="UP000635142"/>
    </source>
</evidence>
<dbReference type="CDD" id="cd14789">
    <property type="entry name" value="Tiki"/>
    <property type="match status" value="1"/>
</dbReference>
<accession>A0A927D3D9</accession>
<dbReference type="Pfam" id="PF01963">
    <property type="entry name" value="TraB_PrgY_gumN"/>
    <property type="match status" value="1"/>
</dbReference>
<sequence length="326" mass="35833">MRILAMLMMMLVPLQLWAACGGVDLRPELSDAQRAEIAARLDGVPFTQGNHWTATKGTRTIHIIGTMHVDDDRMPQVAGRLAAVIRRADTLLVEANSADQKALEREMATNPDLAFLTGKTLIDLMPAEDWNALAAAAKARGIPPFMAAKFQPWYLSLLLSVSPCALKEMQKGGEGLDKRLMKIAEDAGVPTLSLEPFTTVFNLFARDPLEEQIALLTLGVLPDRVSENATATLKAQYFEEEHMASMEVSRVATRPMVDLPPAEFDALFDDFMDLLVRQRNENWITPIEAAEGDVIVVAAGALHLGGTHGVLNLLFQRGYTLSRQPF</sequence>
<dbReference type="Proteomes" id="UP000635142">
    <property type="component" value="Unassembled WGS sequence"/>
</dbReference>
<comment type="caution">
    <text evidence="2">The sequence shown here is derived from an EMBL/GenBank/DDBJ whole genome shotgun (WGS) entry which is preliminary data.</text>
</comment>
<feature type="signal peptide" evidence="1">
    <location>
        <begin position="1"/>
        <end position="18"/>
    </location>
</feature>
<dbReference type="PROSITE" id="PS51257">
    <property type="entry name" value="PROKAR_LIPOPROTEIN"/>
    <property type="match status" value="1"/>
</dbReference>
<organism evidence="2 3">
    <name type="scientific">Sulfitobacter aestuariivivens</name>
    <dbReference type="NCBI Taxonomy" id="2766981"/>
    <lineage>
        <taxon>Bacteria</taxon>
        <taxon>Pseudomonadati</taxon>
        <taxon>Pseudomonadota</taxon>
        <taxon>Alphaproteobacteria</taxon>
        <taxon>Rhodobacterales</taxon>
        <taxon>Roseobacteraceae</taxon>
        <taxon>Sulfitobacter</taxon>
    </lineage>
</organism>